<comment type="similarity">
    <text evidence="6">Belongs to the RnpA family.</text>
</comment>
<dbReference type="EC" id="3.1.26.5" evidence="6 7"/>
<dbReference type="RefSeq" id="WP_310537170.1">
    <property type="nucleotide sequence ID" value="NZ_BAAAOC010000090.1"/>
</dbReference>
<dbReference type="InterPro" id="IPR020568">
    <property type="entry name" value="Ribosomal_Su5_D2-typ_SF"/>
</dbReference>
<evidence type="ECO:0000256" key="5">
    <source>
        <dbReference type="ARBA" id="ARBA00022884"/>
    </source>
</evidence>
<dbReference type="Pfam" id="PF00825">
    <property type="entry name" value="Ribonuclease_P"/>
    <property type="match status" value="1"/>
</dbReference>
<comment type="catalytic activity">
    <reaction evidence="6">
        <text>Endonucleolytic cleavage of RNA, removing 5'-extranucleotides from tRNA precursor.</text>
        <dbReference type="EC" id="3.1.26.5"/>
    </reaction>
</comment>
<gene>
    <name evidence="6 8" type="primary">rnpA</name>
    <name evidence="8" type="ORF">RH857_06560</name>
</gene>
<comment type="caution">
    <text evidence="8">The sequence shown here is derived from an EMBL/GenBank/DDBJ whole genome shotgun (WGS) entry which is preliminary data.</text>
</comment>
<dbReference type="PANTHER" id="PTHR33992:SF1">
    <property type="entry name" value="RIBONUCLEASE P PROTEIN COMPONENT"/>
    <property type="match status" value="1"/>
</dbReference>
<organism evidence="8 9">
    <name type="scientific">Nesterenkonia flava</name>
    <dbReference type="NCBI Taxonomy" id="469799"/>
    <lineage>
        <taxon>Bacteria</taxon>
        <taxon>Bacillati</taxon>
        <taxon>Actinomycetota</taxon>
        <taxon>Actinomycetes</taxon>
        <taxon>Micrococcales</taxon>
        <taxon>Micrococcaceae</taxon>
        <taxon>Nesterenkonia</taxon>
    </lineage>
</organism>
<keyword evidence="4 6" id="KW-0378">Hydrolase</keyword>
<dbReference type="InterPro" id="IPR000100">
    <property type="entry name" value="RNase_P"/>
</dbReference>
<dbReference type="GO" id="GO:0004526">
    <property type="term" value="F:ribonuclease P activity"/>
    <property type="evidence" value="ECO:0007669"/>
    <property type="project" value="UniProtKB-EC"/>
</dbReference>
<evidence type="ECO:0000256" key="2">
    <source>
        <dbReference type="ARBA" id="ARBA00022722"/>
    </source>
</evidence>
<dbReference type="HAMAP" id="MF_00227">
    <property type="entry name" value="RNase_P"/>
    <property type="match status" value="1"/>
</dbReference>
<keyword evidence="3 6" id="KW-0255">Endonuclease</keyword>
<dbReference type="SUPFAM" id="SSF54211">
    <property type="entry name" value="Ribosomal protein S5 domain 2-like"/>
    <property type="match status" value="1"/>
</dbReference>
<comment type="function">
    <text evidence="6">RNaseP catalyzes the removal of the 5'-leader sequence from pre-tRNA to produce the mature 5'-terminus. It can also cleave other RNA substrates such as 4.5S RNA. The protein component plays an auxiliary but essential role in vivo by binding to the 5'-leader sequence and broadening the substrate specificity of the ribozyme.</text>
</comment>
<dbReference type="Proteomes" id="UP001260872">
    <property type="component" value="Unassembled WGS sequence"/>
</dbReference>
<evidence type="ECO:0000256" key="6">
    <source>
        <dbReference type="HAMAP-Rule" id="MF_00227"/>
    </source>
</evidence>
<dbReference type="EMBL" id="JAVKGT010000013">
    <property type="protein sequence ID" value="MDR5711796.1"/>
    <property type="molecule type" value="Genomic_DNA"/>
</dbReference>
<keyword evidence="9" id="KW-1185">Reference proteome</keyword>
<evidence type="ECO:0000256" key="7">
    <source>
        <dbReference type="NCBIfam" id="TIGR00188"/>
    </source>
</evidence>
<proteinExistence type="inferred from homology"/>
<protein>
    <recommendedName>
        <fullName evidence="6 7">Ribonuclease P protein component</fullName>
        <shortName evidence="6">RNase P protein</shortName>
        <shortName evidence="6">RNaseP protein</shortName>
        <ecNumber evidence="6 7">3.1.26.5</ecNumber>
    </recommendedName>
    <alternativeName>
        <fullName evidence="6">Protein C5</fullName>
    </alternativeName>
</protein>
<keyword evidence="5 6" id="KW-0694">RNA-binding</keyword>
<evidence type="ECO:0000256" key="4">
    <source>
        <dbReference type="ARBA" id="ARBA00022801"/>
    </source>
</evidence>
<evidence type="ECO:0000256" key="3">
    <source>
        <dbReference type="ARBA" id="ARBA00022759"/>
    </source>
</evidence>
<comment type="subunit">
    <text evidence="6">Consists of a catalytic RNA component (M1 or rnpB) and a protein subunit.</text>
</comment>
<keyword evidence="1 6" id="KW-0819">tRNA processing</keyword>
<dbReference type="Gene3D" id="3.30.230.10">
    <property type="match status" value="1"/>
</dbReference>
<name>A0ABU1FT09_9MICC</name>
<sequence length="137" mass="14993">MLPVQHRLTRSGDFSAVMKGGTRAGTGTVVVAVRFYPHGEASTSVPADGTRWRCGFVVSKAVGNAVIRHRTTRRLRHIIAQLLREEPQLLPQGGRTDIVVRALAEAPAAEHARLSGDVRSGLRRAVKKWHAREQESA</sequence>
<dbReference type="NCBIfam" id="TIGR00188">
    <property type="entry name" value="rnpA"/>
    <property type="match status" value="1"/>
</dbReference>
<dbReference type="InterPro" id="IPR014721">
    <property type="entry name" value="Ribsml_uS5_D2-typ_fold_subgr"/>
</dbReference>
<reference evidence="9" key="1">
    <citation type="submission" date="2023-07" db="EMBL/GenBank/DDBJ databases">
        <title>Description of three actinobacteria isolated from air of manufacturing shop in a pharmaceutical factory.</title>
        <authorList>
            <person name="Zhang D.-F."/>
        </authorList>
    </citation>
    <scope>NUCLEOTIDE SEQUENCE [LARGE SCALE GENOMIC DNA]</scope>
    <source>
        <strain evidence="9">CCTCC AB 207010</strain>
    </source>
</reference>
<evidence type="ECO:0000256" key="1">
    <source>
        <dbReference type="ARBA" id="ARBA00022694"/>
    </source>
</evidence>
<accession>A0ABU1FT09</accession>
<dbReference type="PANTHER" id="PTHR33992">
    <property type="entry name" value="RIBONUCLEASE P PROTEIN COMPONENT"/>
    <property type="match status" value="1"/>
</dbReference>
<evidence type="ECO:0000313" key="9">
    <source>
        <dbReference type="Proteomes" id="UP001260872"/>
    </source>
</evidence>
<keyword evidence="2 6" id="KW-0540">Nuclease</keyword>
<evidence type="ECO:0000313" key="8">
    <source>
        <dbReference type="EMBL" id="MDR5711796.1"/>
    </source>
</evidence>